<dbReference type="EMBL" id="JAHRIQ010075330">
    <property type="protein sequence ID" value="MEQ2245984.1"/>
    <property type="molecule type" value="Genomic_DNA"/>
</dbReference>
<dbReference type="Proteomes" id="UP001482620">
    <property type="component" value="Unassembled WGS sequence"/>
</dbReference>
<gene>
    <name evidence="1" type="ORF">ILYODFUR_033695</name>
</gene>
<sequence>MDGWMEGRKQKQIKDVIKRQKDGETVKDKEKDRYRHEDKMFCLVCRRLHQAAIRGNHGCSHSSILLSVCLYTDPVKNRTVFISLRSTATTPAFSTVSSPPPVSDSSAAAWLGFISASRCSQLKVLMLKKCLKLLRCYDV</sequence>
<evidence type="ECO:0000313" key="2">
    <source>
        <dbReference type="Proteomes" id="UP001482620"/>
    </source>
</evidence>
<keyword evidence="2" id="KW-1185">Reference proteome</keyword>
<protein>
    <submittedName>
        <fullName evidence="1">Uncharacterized protein</fullName>
    </submittedName>
</protein>
<comment type="caution">
    <text evidence="1">The sequence shown here is derived from an EMBL/GenBank/DDBJ whole genome shotgun (WGS) entry which is preliminary data.</text>
</comment>
<evidence type="ECO:0000313" key="1">
    <source>
        <dbReference type="EMBL" id="MEQ2245984.1"/>
    </source>
</evidence>
<organism evidence="1 2">
    <name type="scientific">Ilyodon furcidens</name>
    <name type="common">goldbreast splitfin</name>
    <dbReference type="NCBI Taxonomy" id="33524"/>
    <lineage>
        <taxon>Eukaryota</taxon>
        <taxon>Metazoa</taxon>
        <taxon>Chordata</taxon>
        <taxon>Craniata</taxon>
        <taxon>Vertebrata</taxon>
        <taxon>Euteleostomi</taxon>
        <taxon>Actinopterygii</taxon>
        <taxon>Neopterygii</taxon>
        <taxon>Teleostei</taxon>
        <taxon>Neoteleostei</taxon>
        <taxon>Acanthomorphata</taxon>
        <taxon>Ovalentaria</taxon>
        <taxon>Atherinomorphae</taxon>
        <taxon>Cyprinodontiformes</taxon>
        <taxon>Goodeidae</taxon>
        <taxon>Ilyodon</taxon>
    </lineage>
</organism>
<reference evidence="1 2" key="1">
    <citation type="submission" date="2021-06" db="EMBL/GenBank/DDBJ databases">
        <authorList>
            <person name="Palmer J.M."/>
        </authorList>
    </citation>
    <scope>NUCLEOTIDE SEQUENCE [LARGE SCALE GENOMIC DNA]</scope>
    <source>
        <strain evidence="2">if_2019</strain>
        <tissue evidence="1">Muscle</tissue>
    </source>
</reference>
<accession>A0ABV0UMR2</accession>
<name>A0ABV0UMR2_9TELE</name>
<proteinExistence type="predicted"/>